<dbReference type="EMBL" id="JAVAMQ010000019">
    <property type="protein sequence ID" value="MDP5308600.1"/>
    <property type="molecule type" value="Genomic_DNA"/>
</dbReference>
<name>A0ABT9JFW7_9RHOB</name>
<dbReference type="RefSeq" id="WP_305964444.1">
    <property type="nucleotide sequence ID" value="NZ_JAVAMQ010000019.1"/>
</dbReference>
<evidence type="ECO:0000313" key="2">
    <source>
        <dbReference type="Proteomes" id="UP001224997"/>
    </source>
</evidence>
<proteinExistence type="predicted"/>
<organism evidence="1 2">
    <name type="scientific">Paracoccus spongiarum</name>
    <dbReference type="NCBI Taxonomy" id="3064387"/>
    <lineage>
        <taxon>Bacteria</taxon>
        <taxon>Pseudomonadati</taxon>
        <taxon>Pseudomonadota</taxon>
        <taxon>Alphaproteobacteria</taxon>
        <taxon>Rhodobacterales</taxon>
        <taxon>Paracoccaceae</taxon>
        <taxon>Paracoccus</taxon>
    </lineage>
</organism>
<comment type="caution">
    <text evidence="1">The sequence shown here is derived from an EMBL/GenBank/DDBJ whole genome shotgun (WGS) entry which is preliminary data.</text>
</comment>
<evidence type="ECO:0000313" key="1">
    <source>
        <dbReference type="EMBL" id="MDP5308600.1"/>
    </source>
</evidence>
<gene>
    <name evidence="1" type="ORF">Q5Y72_16070</name>
</gene>
<protein>
    <submittedName>
        <fullName evidence="1">Uncharacterized protein</fullName>
    </submittedName>
</protein>
<sequence>MLGSTLAGASGAGTVGIIGGSGFAASVLAFLTAPITLVVAGGTAVTVGGLEVGCYFVDERITDEEDVLAILRQVSLTANEDYFKLFDVSAQEAAETGAISRVRVPDEDGDYQFYEVENLYIVNGELLNRDWFFNTSLGNIGAALVSEP</sequence>
<keyword evidence="2" id="KW-1185">Reference proteome</keyword>
<dbReference type="Proteomes" id="UP001224997">
    <property type="component" value="Unassembled WGS sequence"/>
</dbReference>
<accession>A0ABT9JFW7</accession>
<reference evidence="1 2" key="1">
    <citation type="submission" date="2023-08" db="EMBL/GenBank/DDBJ databases">
        <authorList>
            <person name="Park J.-S."/>
        </authorList>
    </citation>
    <scope>NUCLEOTIDE SEQUENCE [LARGE SCALE GENOMIC DNA]</scope>
    <source>
        <strain evidence="1 2">2205BS29-5</strain>
    </source>
</reference>